<proteinExistence type="predicted"/>
<gene>
    <name evidence="2" type="ORF">HR057_08010</name>
</gene>
<reference evidence="2" key="1">
    <citation type="submission" date="2020-06" db="EMBL/GenBank/DDBJ databases">
        <title>A novel thermopfilic bacterium from Erzurum, Turkey.</title>
        <authorList>
            <person name="Adiguzel A."/>
            <person name="Ay H."/>
            <person name="Baltaci M.O."/>
        </authorList>
    </citation>
    <scope>NUCLEOTIDE SEQUENCE</scope>
    <source>
        <strain evidence="2">P2</strain>
    </source>
</reference>
<dbReference type="Pfam" id="PF01844">
    <property type="entry name" value="HNH"/>
    <property type="match status" value="1"/>
</dbReference>
<dbReference type="InterPro" id="IPR002711">
    <property type="entry name" value="HNH"/>
</dbReference>
<accession>A0A8J8KBK4</accession>
<sequence length="201" mass="23062">MCTTNNEETRQCRICGQIKPLDQFEKDKRQPGGITNRCAACKYSYYETLRGRANRAYHNAKERAEKFGVKNDLSFEQVIKLFEVFDGCSYCGCLESDGEPIELEHIVSMSRGGANSLDNVLRACRRCNTRKSDKPLVTFFLENEEFTDDHMAGIIYYLSMMRGVPKEQVIAELVDAHAHYTAEMMFKQLDREMKIANEQVG</sequence>
<dbReference type="CDD" id="cd00085">
    <property type="entry name" value="HNHc"/>
    <property type="match status" value="1"/>
</dbReference>
<evidence type="ECO:0000313" key="3">
    <source>
        <dbReference type="Proteomes" id="UP000625804"/>
    </source>
</evidence>
<dbReference type="GO" id="GO:0003676">
    <property type="term" value="F:nucleic acid binding"/>
    <property type="evidence" value="ECO:0007669"/>
    <property type="project" value="InterPro"/>
</dbReference>
<comment type="caution">
    <text evidence="2">The sequence shown here is derived from an EMBL/GenBank/DDBJ whole genome shotgun (WGS) entry which is preliminary data.</text>
</comment>
<keyword evidence="3" id="KW-1185">Reference proteome</keyword>
<name>A0A8J8KBK4_9BACI</name>
<dbReference type="EMBL" id="JABTTE010000008">
    <property type="protein sequence ID" value="NSL51712.1"/>
    <property type="molecule type" value="Genomic_DNA"/>
</dbReference>
<dbReference type="SMART" id="SM00507">
    <property type="entry name" value="HNHc"/>
    <property type="match status" value="1"/>
</dbReference>
<organism evidence="2 3">
    <name type="scientific">Calidifontibacillus erzurumensis</name>
    <dbReference type="NCBI Taxonomy" id="2741433"/>
    <lineage>
        <taxon>Bacteria</taxon>
        <taxon>Bacillati</taxon>
        <taxon>Bacillota</taxon>
        <taxon>Bacilli</taxon>
        <taxon>Bacillales</taxon>
        <taxon>Bacillaceae</taxon>
        <taxon>Calidifontibacillus/Schinkia group</taxon>
        <taxon>Calidifontibacillus</taxon>
    </lineage>
</organism>
<dbReference type="GO" id="GO:0004519">
    <property type="term" value="F:endonuclease activity"/>
    <property type="evidence" value="ECO:0007669"/>
    <property type="project" value="UniProtKB-KW"/>
</dbReference>
<feature type="domain" description="HNH nuclease" evidence="1">
    <location>
        <begin position="78"/>
        <end position="129"/>
    </location>
</feature>
<dbReference type="AlphaFoldDB" id="A0A8J8KBK4"/>
<dbReference type="Proteomes" id="UP000625804">
    <property type="component" value="Unassembled WGS sequence"/>
</dbReference>
<dbReference type="InterPro" id="IPR003615">
    <property type="entry name" value="HNH_nuc"/>
</dbReference>
<evidence type="ECO:0000259" key="1">
    <source>
        <dbReference type="SMART" id="SM00507"/>
    </source>
</evidence>
<keyword evidence="2" id="KW-0378">Hydrolase</keyword>
<keyword evidence="2" id="KW-0255">Endonuclease</keyword>
<dbReference type="RefSeq" id="WP_173730913.1">
    <property type="nucleotide sequence ID" value="NZ_JABTTE010000008.1"/>
</dbReference>
<evidence type="ECO:0000313" key="2">
    <source>
        <dbReference type="EMBL" id="NSL51712.1"/>
    </source>
</evidence>
<dbReference type="Gene3D" id="1.10.30.50">
    <property type="match status" value="1"/>
</dbReference>
<protein>
    <submittedName>
        <fullName evidence="2">HNH endonuclease</fullName>
    </submittedName>
</protein>
<dbReference type="GO" id="GO:0008270">
    <property type="term" value="F:zinc ion binding"/>
    <property type="evidence" value="ECO:0007669"/>
    <property type="project" value="InterPro"/>
</dbReference>
<keyword evidence="2" id="KW-0540">Nuclease</keyword>